<evidence type="ECO:0008006" key="3">
    <source>
        <dbReference type="Google" id="ProtNLM"/>
    </source>
</evidence>
<gene>
    <name evidence="2" type="ORF">MSP1401_LOCUS4325</name>
</gene>
<name>A0A7S0CX44_MICPS</name>
<dbReference type="AlphaFoldDB" id="A0A7S0CX44"/>
<dbReference type="EMBL" id="HBEN01005280">
    <property type="protein sequence ID" value="CAD8436777.1"/>
    <property type="molecule type" value="Transcribed_RNA"/>
</dbReference>
<dbReference type="PANTHER" id="PTHR33604">
    <property type="entry name" value="OSJNBA0004B13.7 PROTEIN"/>
    <property type="match status" value="1"/>
</dbReference>
<evidence type="ECO:0000256" key="1">
    <source>
        <dbReference type="SAM" id="Phobius"/>
    </source>
</evidence>
<evidence type="ECO:0000313" key="2">
    <source>
        <dbReference type="EMBL" id="CAD8436777.1"/>
    </source>
</evidence>
<feature type="transmembrane region" description="Helical" evidence="1">
    <location>
        <begin position="26"/>
        <end position="47"/>
    </location>
</feature>
<sequence>MFRQCAGNQVRNDRACRVRVSKTRGLSLIAFFVAALVFGVSPLPSLLGFTATASVSEKARVWEHVQAQHIDSHPLTDGQPGAVYLVFEKVCPACVHYPASRLAGLLHLGTSSSKPCEFPKTHTDVPKHYCETENCHALMNNSLFDTSAHNNAIVCVACSEGTVALLRRYTGGTLILPSADDYDQLVWLESVTPYELLQWPRISFTISVISTCRLNSLRELLSSITSSYFFGDRVDLYVSLDTSPTQECLEYLSTFEWPRGSFQVRRRIRASGGPEVAVPEGLSISGGDGHYGVLLEDDILVSQQFYGWLKFVGLQLTGYPKATSQRIFSISLYTPRVLETGKERRTWIDYEASNVKTGSVFLFEVPCSWGSAFSANYWSKALSYFEVRLTGMEVYERVRDSKASTWTGSWKKWLIELGYHLHWKTVYPVFQGEMSFSTNTLQDGKHMVSRSALDIDMFMVPLFTNSSWYSQLREKRLLQNLRAFNMFLSPQKL</sequence>
<proteinExistence type="predicted"/>
<keyword evidence="1" id="KW-0472">Membrane</keyword>
<accession>A0A7S0CX44</accession>
<dbReference type="PANTHER" id="PTHR33604:SF3">
    <property type="entry name" value="OSJNBA0004B13.7 PROTEIN"/>
    <property type="match status" value="1"/>
</dbReference>
<dbReference type="InterPro" id="IPR029044">
    <property type="entry name" value="Nucleotide-diphossugar_trans"/>
</dbReference>
<keyword evidence="1" id="KW-1133">Transmembrane helix</keyword>
<keyword evidence="1" id="KW-0812">Transmembrane</keyword>
<organism evidence="2">
    <name type="scientific">Micromonas pusilla</name>
    <name type="common">Picoplanktonic green alga</name>
    <name type="synonym">Chromulina pusilla</name>
    <dbReference type="NCBI Taxonomy" id="38833"/>
    <lineage>
        <taxon>Eukaryota</taxon>
        <taxon>Viridiplantae</taxon>
        <taxon>Chlorophyta</taxon>
        <taxon>Mamiellophyceae</taxon>
        <taxon>Mamiellales</taxon>
        <taxon>Mamiellaceae</taxon>
        <taxon>Micromonas</taxon>
    </lineage>
</organism>
<reference evidence="2" key="1">
    <citation type="submission" date="2021-01" db="EMBL/GenBank/DDBJ databases">
        <authorList>
            <person name="Corre E."/>
            <person name="Pelletier E."/>
            <person name="Niang G."/>
            <person name="Scheremetjew M."/>
            <person name="Finn R."/>
            <person name="Kale V."/>
            <person name="Holt S."/>
            <person name="Cochrane G."/>
            <person name="Meng A."/>
            <person name="Brown T."/>
            <person name="Cohen L."/>
        </authorList>
    </citation>
    <scope>NUCLEOTIDE SEQUENCE</scope>
    <source>
        <strain evidence="2">CCAC1681</strain>
    </source>
</reference>
<dbReference type="Gene3D" id="3.90.550.10">
    <property type="entry name" value="Spore Coat Polysaccharide Biosynthesis Protein SpsA, Chain A"/>
    <property type="match status" value="1"/>
</dbReference>
<protein>
    <recommendedName>
        <fullName evidence="3">Glycosyltransferase family protein</fullName>
    </recommendedName>
</protein>